<gene>
    <name evidence="1" type="ORF">TSUD_381560</name>
</gene>
<reference evidence="2" key="1">
    <citation type="journal article" date="2017" name="Front. Plant Sci.">
        <title>Climate Clever Clovers: New Paradigm to Reduce the Environmental Footprint of Ruminants by Breeding Low Methanogenic Forages Utilizing Haplotype Variation.</title>
        <authorList>
            <person name="Kaur P."/>
            <person name="Appels R."/>
            <person name="Bayer P.E."/>
            <person name="Keeble-Gagnere G."/>
            <person name="Wang J."/>
            <person name="Hirakawa H."/>
            <person name="Shirasawa K."/>
            <person name="Vercoe P."/>
            <person name="Stefanova K."/>
            <person name="Durmic Z."/>
            <person name="Nichols P."/>
            <person name="Revell C."/>
            <person name="Isobe S.N."/>
            <person name="Edwards D."/>
            <person name="Erskine W."/>
        </authorList>
    </citation>
    <scope>NUCLEOTIDE SEQUENCE [LARGE SCALE GENOMIC DNA]</scope>
    <source>
        <strain evidence="2">cv. Daliak</strain>
    </source>
</reference>
<sequence length="145" mass="16834">MDSPTYLSIILTFRSVQSSPQSLLHILILRIFDLVIKKNLTVKVQREVGPLLHQLLTYTRLLTKLRRTLEGPLYLLLVLEEHQMFQRPALILSFTKHLVFRKLLEAGLSSPLPRKGQGRLLHHFQPGKLLKETLVPWKTTLNVKR</sequence>
<evidence type="ECO:0000313" key="2">
    <source>
        <dbReference type="Proteomes" id="UP000242715"/>
    </source>
</evidence>
<protein>
    <submittedName>
        <fullName evidence="1">Uncharacterized protein</fullName>
    </submittedName>
</protein>
<accession>A0A2Z6LQ05</accession>
<organism evidence="1 2">
    <name type="scientific">Trifolium subterraneum</name>
    <name type="common">Subterranean clover</name>
    <dbReference type="NCBI Taxonomy" id="3900"/>
    <lineage>
        <taxon>Eukaryota</taxon>
        <taxon>Viridiplantae</taxon>
        <taxon>Streptophyta</taxon>
        <taxon>Embryophyta</taxon>
        <taxon>Tracheophyta</taxon>
        <taxon>Spermatophyta</taxon>
        <taxon>Magnoliopsida</taxon>
        <taxon>eudicotyledons</taxon>
        <taxon>Gunneridae</taxon>
        <taxon>Pentapetalae</taxon>
        <taxon>rosids</taxon>
        <taxon>fabids</taxon>
        <taxon>Fabales</taxon>
        <taxon>Fabaceae</taxon>
        <taxon>Papilionoideae</taxon>
        <taxon>50 kb inversion clade</taxon>
        <taxon>NPAAA clade</taxon>
        <taxon>Hologalegina</taxon>
        <taxon>IRL clade</taxon>
        <taxon>Trifolieae</taxon>
        <taxon>Trifolium</taxon>
    </lineage>
</organism>
<dbReference type="EMBL" id="DF973208">
    <property type="protein sequence ID" value="GAU20064.1"/>
    <property type="molecule type" value="Genomic_DNA"/>
</dbReference>
<dbReference type="Proteomes" id="UP000242715">
    <property type="component" value="Unassembled WGS sequence"/>
</dbReference>
<proteinExistence type="predicted"/>
<name>A0A2Z6LQ05_TRISU</name>
<keyword evidence="2" id="KW-1185">Reference proteome</keyword>
<evidence type="ECO:0000313" key="1">
    <source>
        <dbReference type="EMBL" id="GAU20064.1"/>
    </source>
</evidence>
<dbReference type="AlphaFoldDB" id="A0A2Z6LQ05"/>